<dbReference type="SMART" id="SM00409">
    <property type="entry name" value="IG"/>
    <property type="match status" value="10"/>
</dbReference>
<dbReference type="GO" id="GO:0009653">
    <property type="term" value="P:anatomical structure morphogenesis"/>
    <property type="evidence" value="ECO:0007669"/>
    <property type="project" value="UniProtKB-ARBA"/>
</dbReference>
<evidence type="ECO:0000256" key="7">
    <source>
        <dbReference type="ARBA" id="ARBA00023180"/>
    </source>
</evidence>
<protein>
    <recommendedName>
        <fullName evidence="10">Hemolin</fullName>
    </recommendedName>
</protein>
<feature type="compositionally biased region" description="Basic and acidic residues" evidence="11">
    <location>
        <begin position="434"/>
        <end position="461"/>
    </location>
</feature>
<feature type="region of interest" description="Disordered" evidence="11">
    <location>
        <begin position="325"/>
        <end position="622"/>
    </location>
</feature>
<proteinExistence type="inferred from homology"/>
<dbReference type="FunFam" id="2.60.40.10:FF:000344">
    <property type="entry name" value="Muscle M-line assembly protein unc-89"/>
    <property type="match status" value="1"/>
</dbReference>
<feature type="compositionally biased region" description="Basic and acidic residues" evidence="11">
    <location>
        <begin position="542"/>
        <end position="591"/>
    </location>
</feature>
<dbReference type="GO" id="GO:0005737">
    <property type="term" value="C:cytoplasm"/>
    <property type="evidence" value="ECO:0007669"/>
    <property type="project" value="UniProtKB-SubCell"/>
</dbReference>
<feature type="domain" description="Ig-like" evidence="12">
    <location>
        <begin position="1445"/>
        <end position="1593"/>
    </location>
</feature>
<dbReference type="FunFam" id="2.60.40.10:FF:001036">
    <property type="entry name" value="Muscle M-line assembly protein unc-89"/>
    <property type="match status" value="1"/>
</dbReference>
<name>A0A922M7X1_SPOEX</name>
<dbReference type="InterPro" id="IPR007110">
    <property type="entry name" value="Ig-like_dom"/>
</dbReference>
<feature type="domain" description="Ig-like" evidence="12">
    <location>
        <begin position="213"/>
        <end position="304"/>
    </location>
</feature>
<evidence type="ECO:0000256" key="6">
    <source>
        <dbReference type="ARBA" id="ARBA00023157"/>
    </source>
</evidence>
<dbReference type="CDD" id="cd00063">
    <property type="entry name" value="FN3"/>
    <property type="match status" value="1"/>
</dbReference>
<organism evidence="14 15">
    <name type="scientific">Spodoptera exigua</name>
    <name type="common">Beet armyworm</name>
    <name type="synonym">Noctua fulgens</name>
    <dbReference type="NCBI Taxonomy" id="7107"/>
    <lineage>
        <taxon>Eukaryota</taxon>
        <taxon>Metazoa</taxon>
        <taxon>Ecdysozoa</taxon>
        <taxon>Arthropoda</taxon>
        <taxon>Hexapoda</taxon>
        <taxon>Insecta</taxon>
        <taxon>Pterygota</taxon>
        <taxon>Neoptera</taxon>
        <taxon>Endopterygota</taxon>
        <taxon>Lepidoptera</taxon>
        <taxon>Glossata</taxon>
        <taxon>Ditrysia</taxon>
        <taxon>Noctuoidea</taxon>
        <taxon>Noctuidae</taxon>
        <taxon>Amphipyrinae</taxon>
        <taxon>Spodoptera</taxon>
    </lineage>
</organism>
<evidence type="ECO:0000256" key="5">
    <source>
        <dbReference type="ARBA" id="ARBA00022737"/>
    </source>
</evidence>
<dbReference type="InterPro" id="IPR003599">
    <property type="entry name" value="Ig_sub"/>
</dbReference>
<accession>A0A922M7X1</accession>
<keyword evidence="5" id="KW-0677">Repeat</keyword>
<feature type="compositionally biased region" description="Basic and acidic residues" evidence="11">
    <location>
        <begin position="474"/>
        <end position="488"/>
    </location>
</feature>
<evidence type="ECO:0000256" key="10">
    <source>
        <dbReference type="ARBA" id="ARBA00068688"/>
    </source>
</evidence>
<gene>
    <name evidence="14" type="ORF">HF086_006635</name>
</gene>
<keyword evidence="7" id="KW-0325">Glycoprotein</keyword>
<dbReference type="CDD" id="cd00096">
    <property type="entry name" value="Ig"/>
    <property type="match status" value="1"/>
</dbReference>
<feature type="domain" description="Ig-like" evidence="12">
    <location>
        <begin position="934"/>
        <end position="1025"/>
    </location>
</feature>
<comment type="caution">
    <text evidence="14">The sequence shown here is derived from an EMBL/GenBank/DDBJ whole genome shotgun (WGS) entry which is preliminary data.</text>
</comment>
<dbReference type="PANTHER" id="PTHR47633">
    <property type="entry name" value="IMMUNOGLOBULIN"/>
    <property type="match status" value="1"/>
</dbReference>
<feature type="domain" description="Ig-like" evidence="12">
    <location>
        <begin position="1033"/>
        <end position="1130"/>
    </location>
</feature>
<dbReference type="InterPro" id="IPR013783">
    <property type="entry name" value="Ig-like_fold"/>
</dbReference>
<keyword evidence="4" id="KW-0964">Secreted</keyword>
<feature type="domain" description="Ig-like" evidence="12">
    <location>
        <begin position="24"/>
        <end position="113"/>
    </location>
</feature>
<feature type="compositionally biased region" description="Basic and acidic residues" evidence="11">
    <location>
        <begin position="350"/>
        <end position="374"/>
    </location>
</feature>
<dbReference type="GO" id="GO:0045989">
    <property type="term" value="P:positive regulation of striated muscle contraction"/>
    <property type="evidence" value="ECO:0007669"/>
    <property type="project" value="UniProtKB-ARBA"/>
</dbReference>
<dbReference type="GO" id="GO:0004672">
    <property type="term" value="F:protein kinase activity"/>
    <property type="evidence" value="ECO:0007669"/>
    <property type="project" value="TreeGrafter"/>
</dbReference>
<dbReference type="FunFam" id="2.60.40.10:FF:000107">
    <property type="entry name" value="Myosin, light chain kinase a"/>
    <property type="match status" value="3"/>
</dbReference>
<dbReference type="GO" id="GO:0060298">
    <property type="term" value="P:positive regulation of sarcomere organization"/>
    <property type="evidence" value="ECO:0007669"/>
    <property type="project" value="UniProtKB-ARBA"/>
</dbReference>
<dbReference type="FunFam" id="2.60.40.10:FF:000425">
    <property type="entry name" value="Myosin light chain kinase"/>
    <property type="match status" value="1"/>
</dbReference>
<feature type="domain" description="Ig-like" evidence="12">
    <location>
        <begin position="1607"/>
        <end position="1696"/>
    </location>
</feature>
<dbReference type="InterPro" id="IPR003961">
    <property type="entry name" value="FN3_dom"/>
</dbReference>
<dbReference type="GO" id="GO:0030154">
    <property type="term" value="P:cell differentiation"/>
    <property type="evidence" value="ECO:0007669"/>
    <property type="project" value="UniProtKB-ARBA"/>
</dbReference>
<dbReference type="Proteomes" id="UP000814243">
    <property type="component" value="Unassembled WGS sequence"/>
</dbReference>
<feature type="region of interest" description="Disordered" evidence="11">
    <location>
        <begin position="1371"/>
        <end position="1394"/>
    </location>
</feature>
<evidence type="ECO:0000256" key="9">
    <source>
        <dbReference type="ARBA" id="ARBA00061228"/>
    </source>
</evidence>
<comment type="similarity">
    <text evidence="9">Belongs to the hemolin family.</text>
</comment>
<feature type="compositionally biased region" description="Basic and acidic residues" evidence="11">
    <location>
        <begin position="514"/>
        <end position="532"/>
    </location>
</feature>
<evidence type="ECO:0000256" key="4">
    <source>
        <dbReference type="ARBA" id="ARBA00022525"/>
    </source>
</evidence>
<evidence type="ECO:0000256" key="11">
    <source>
        <dbReference type="SAM" id="MobiDB-lite"/>
    </source>
</evidence>
<evidence type="ECO:0000313" key="14">
    <source>
        <dbReference type="EMBL" id="KAH9631643.1"/>
    </source>
</evidence>
<dbReference type="EMBL" id="JACEFF010000755">
    <property type="protein sequence ID" value="KAH9631643.1"/>
    <property type="molecule type" value="Genomic_DNA"/>
</dbReference>
<evidence type="ECO:0000256" key="8">
    <source>
        <dbReference type="ARBA" id="ARBA00023319"/>
    </source>
</evidence>
<sequence length="1927" mass="216306">MLKPSRNEVNQCSDFWQWHVTSPPKVIKKMGENKVCEEKETVTFKVETQSEPAPTVSWYKNKVELSESSTVKISSAGEAHSLVITSAAKSDAGEYSCEIRNIHGSTSDSCVLNVKSGPYFTQKLKDTTASEGDVNVEFTVAVEAYPEPTVKWYLGDVEITEKKSVFTRVDSGNTHKLILKEVSAEYSGNYSCKVSNVLGEDSCSATFTVNRKPRFTKSLIDMTVDAGQTLKLDVEVEGCPEPKVKWFKDGKEVNTDARIKIERDTKRLENYHLSVTLVKEEDGGDYEVRAENEFGSVSSKSTVTVHTREIHSTLNKEAIIESEIDDESKKSKKALEDDVDTGNKKSAKLAKTETVEEKSIWDDDEDSKAKKLTVDDVDSSPNSAKKSLTEPEIAEEKSFWDDVDEDKKTKKPSVEEVESKPTKGKKSITEPEVAEEKSFWDDVDEDKKSKKPSIEEVESKPGKGKKSVTEPEIVEEKSFWDDADDGKTKQPIVEEPDTPISNKARKSVTEPEVAEEKSFWDDDQDKPSKPTIEEIDSAPADAGKKSLSEPEIAEEKSFWDENHNEQNKKPVVEEVVTKKDAGEKSATKPESIEEVPIADDLKSPKRKSVKKQSLEEPLSAETEGRVFETVTTFKTGEDGAIIMSKVSSTRSHGAIITGPAETHTLHKMTSKSLYYDDDDFFGGRRLIQPNKPHTTSLEVEEIASHSYFLTEMGHYTIPDHVRRGTYGIIEEPQTDSEAETGSRCGKIGANRTVSIMSVSEDEMSWQNEPLSREISIEDLSKSIFDIDETRKVFSKDSYVRQTSFKEDYIIGEDEEESLILKEKSQKVFENDITEKLIHISKEFDENEYESVNKKIDNVKNRIIEELVLAPMKNFDSITKDVTETTVERKRKNETKLFSLEEEVDDEVEALLKRSQRQRSILDDILNVEDEKAPPTIKGGSMKDGHAYESLPLVYSVEISGSPKPTVRWLHDGKEVKPCGRVHITNDGDLFKLEIDSVQMKDAGKWQCEIVNDLGKQVQTAQLSVSPESELRKPKFTAPLEAQRVLQKEPVCLQAVCTADPQPHVAWLLNGAELTPSATILTSADTKDLDHGLKECTFTLQIPTGRHTDTGEYTIQATNKYGVGESSARLDILLRPEIEGLKDITAVPFEETTFIANVRANPIAEVKHKDGYVIQPSSRYDIVEDLPNEKYQLTIKKVGVDDGGVYTLVAKNEVGETSQQATLMVHTGAPVFTKPLQKQSVKDYDDCVLKVRCDGVPKPDVEWYREGELVCNDQRHTITTEVGGQVDSELEIKHFNASDAGKYKVRAVSLAGEAVCEAAITLEQKSPGFTHKLERQKDVDEGDLLELKAKLDGSPMPTAKCYTKEAVIQPRVGRREGSGRPATEAGGQGHGIPRARDQVVQGWSAGRSDESSPQERPRFIHGLRDMTAEEGQPLSVSVPFVGNPVPEVTWTKDGVPLKPNEKIRLTCDGKRVGLEISSMELPDAGVYSIKLVNPLGEDSSDGNINVRKVYSAPSFSQKFTDLQQFPARVFGIPFPEISWYKDGVLLRPSDKYNMKRDGDAACLYVRDLTPSDAGRYRCLAKNREGEATCEANLDVVDKIARKQKVEPPEFLKKIGDIEVFRGMSAKFTACATGTPEPDVEWYRNDERLFPCERIRMDKETTGLLRLTIGGVDPTDVGTYRCRIYNPHGEASCSAQLTYDTLEPHTSKRPIGDQYSDFDKMKKTGIPMPLADRPIISRMADRHLTLGWKPSIPHGPRFPVTYQVEMCEVPDGDWFTARTGLRSCVCDIRNLEPFRDYKFRIRVENKYGVSDPSPFAITHRSKLEPDPPKFIPYLEPGIDFRPETSPYFPKDFDIERPPHDGYAQAPKFLRQETDSQYGVKGHNVNLFWFVYGYPKPKMTYYFNDEPIEIGGRYDWSYTRNGQATLFINK</sequence>
<keyword evidence="6" id="KW-1015">Disulfide bond</keyword>
<dbReference type="Gene3D" id="2.60.40.10">
    <property type="entry name" value="Immunoglobulins"/>
    <property type="match status" value="12"/>
</dbReference>
<evidence type="ECO:0000256" key="1">
    <source>
        <dbReference type="ARBA" id="ARBA00004496"/>
    </source>
</evidence>
<evidence type="ECO:0000313" key="15">
    <source>
        <dbReference type="Proteomes" id="UP000814243"/>
    </source>
</evidence>
<dbReference type="PROSITE" id="PS50835">
    <property type="entry name" value="IG_LIKE"/>
    <property type="match status" value="8"/>
</dbReference>
<dbReference type="SUPFAM" id="SSF49265">
    <property type="entry name" value="Fibronectin type III"/>
    <property type="match status" value="1"/>
</dbReference>
<evidence type="ECO:0000259" key="13">
    <source>
        <dbReference type="PROSITE" id="PS50853"/>
    </source>
</evidence>
<dbReference type="FunFam" id="2.60.40.10:FF:000802">
    <property type="entry name" value="Muscle M-line assembly protein unc-89"/>
    <property type="match status" value="1"/>
</dbReference>
<dbReference type="InterPro" id="IPR036179">
    <property type="entry name" value="Ig-like_dom_sf"/>
</dbReference>
<feature type="compositionally biased region" description="Basic and acidic residues" evidence="11">
    <location>
        <begin position="327"/>
        <end position="336"/>
    </location>
</feature>
<evidence type="ECO:0000256" key="3">
    <source>
        <dbReference type="ARBA" id="ARBA00022490"/>
    </source>
</evidence>
<dbReference type="SMART" id="SM00408">
    <property type="entry name" value="IGc2"/>
    <property type="match status" value="8"/>
</dbReference>
<comment type="subcellular location">
    <subcellularLocation>
        <location evidence="1">Cytoplasm</location>
    </subcellularLocation>
    <subcellularLocation>
        <location evidence="2">Secreted</location>
    </subcellularLocation>
</comment>
<dbReference type="SUPFAM" id="SSF48726">
    <property type="entry name" value="Immunoglobulin"/>
    <property type="match status" value="11"/>
</dbReference>
<dbReference type="GO" id="GO:0005576">
    <property type="term" value="C:extracellular region"/>
    <property type="evidence" value="ECO:0007669"/>
    <property type="project" value="UniProtKB-SubCell"/>
</dbReference>
<evidence type="ECO:0000259" key="12">
    <source>
        <dbReference type="PROSITE" id="PS50835"/>
    </source>
</evidence>
<reference evidence="14" key="1">
    <citation type="journal article" date="2021" name="G3 (Bethesda)">
        <title>Genome and transcriptome analysis of the beet armyworm Spodoptera exigua reveals targets for pest control. .</title>
        <authorList>
            <person name="Simon S."/>
            <person name="Breeschoten T."/>
            <person name="Jansen H.J."/>
            <person name="Dirks R.P."/>
            <person name="Schranz M.E."/>
            <person name="Ros V.I.D."/>
        </authorList>
    </citation>
    <scope>NUCLEOTIDE SEQUENCE</scope>
    <source>
        <strain evidence="14">TB_SE_WUR_2020</strain>
    </source>
</reference>
<dbReference type="InterPro" id="IPR003598">
    <property type="entry name" value="Ig_sub2"/>
</dbReference>
<keyword evidence="8" id="KW-0393">Immunoglobulin domain</keyword>
<dbReference type="InterPro" id="IPR036116">
    <property type="entry name" value="FN3_sf"/>
</dbReference>
<dbReference type="Pfam" id="PF07679">
    <property type="entry name" value="I-set"/>
    <property type="match status" value="10"/>
</dbReference>
<dbReference type="InterPro" id="IPR013098">
    <property type="entry name" value="Ig_I-set"/>
</dbReference>
<dbReference type="GO" id="GO:0040017">
    <property type="term" value="P:positive regulation of locomotion"/>
    <property type="evidence" value="ECO:0007669"/>
    <property type="project" value="UniProtKB-ARBA"/>
</dbReference>
<feature type="domain" description="Ig-like" evidence="12">
    <location>
        <begin position="1246"/>
        <end position="1320"/>
    </location>
</feature>
<dbReference type="FunFam" id="2.60.40.10:FF:000032">
    <property type="entry name" value="palladin isoform X1"/>
    <property type="match status" value="2"/>
</dbReference>
<feature type="domain" description="Ig-like" evidence="12">
    <location>
        <begin position="118"/>
        <end position="210"/>
    </location>
</feature>
<feature type="compositionally biased region" description="Basic and acidic residues" evidence="11">
    <location>
        <begin position="394"/>
        <end position="421"/>
    </location>
</feature>
<keyword evidence="3" id="KW-0963">Cytoplasm</keyword>
<dbReference type="PROSITE" id="PS50853">
    <property type="entry name" value="FN3"/>
    <property type="match status" value="1"/>
</dbReference>
<dbReference type="FunFam" id="2.60.40.10:FF:000919">
    <property type="entry name" value="Uncharacterized protein, isoform C"/>
    <property type="match status" value="1"/>
</dbReference>
<evidence type="ECO:0000256" key="2">
    <source>
        <dbReference type="ARBA" id="ARBA00004613"/>
    </source>
</evidence>
<dbReference type="SMART" id="SM00060">
    <property type="entry name" value="FN3"/>
    <property type="match status" value="1"/>
</dbReference>
<feature type="domain" description="Fibronectin type-III" evidence="13">
    <location>
        <begin position="1724"/>
        <end position="1824"/>
    </location>
</feature>